<dbReference type="Proteomes" id="UP000013961">
    <property type="component" value="Chromosome"/>
</dbReference>
<sequence length="313" mass="33112">MAAHFAGLMYIHHRDFQEDSMRVFVTGASGFIGSAVVRELIDSGHTVTGLARSNSSAAALTAAGADVHRGSLDDLESLRAGAVAADGVAHLAFVHDFENYVEAVNADKRAIAAIGEALAGTERPFVVTSGLAGFGLGRPLTEEDAAAPESPRLSEEALNLADQGVRVSAVRLAPSVHGEGDHGFVPRLIEIARAKGVSAYPGDGSNRWPAVHRLDAAHLFRLALENAPTGSRLHGVAEDGIPVRDIAAVIGRHLNLPVESVPLAQAFDHFGWLGGFFAMDLPATSMLTQERLGWRPVQPGLIADLEKGHYFDE</sequence>
<evidence type="ECO:0000313" key="3">
    <source>
        <dbReference type="Proteomes" id="UP000013961"/>
    </source>
</evidence>
<dbReference type="Gene3D" id="3.40.50.720">
    <property type="entry name" value="NAD(P)-binding Rossmann-like Domain"/>
    <property type="match status" value="1"/>
</dbReference>
<dbReference type="AlphaFoldDB" id="A0AB33A780"/>
<dbReference type="GO" id="GO:0005737">
    <property type="term" value="C:cytoplasm"/>
    <property type="evidence" value="ECO:0007669"/>
    <property type="project" value="TreeGrafter"/>
</dbReference>
<dbReference type="PANTHER" id="PTHR48079">
    <property type="entry name" value="PROTEIN YEEZ"/>
    <property type="match status" value="1"/>
</dbReference>
<dbReference type="InterPro" id="IPR001509">
    <property type="entry name" value="Epimerase_deHydtase"/>
</dbReference>
<evidence type="ECO:0000259" key="1">
    <source>
        <dbReference type="Pfam" id="PF01370"/>
    </source>
</evidence>
<gene>
    <name evidence="2" type="ORF">MASS_0976</name>
</gene>
<dbReference type="KEGG" id="mabb:MASS_0976"/>
<dbReference type="GO" id="GO:0004029">
    <property type="term" value="F:aldehyde dehydrogenase (NAD+) activity"/>
    <property type="evidence" value="ECO:0007669"/>
    <property type="project" value="TreeGrafter"/>
</dbReference>
<accession>A0AB33A780</accession>
<dbReference type="PANTHER" id="PTHR48079:SF6">
    <property type="entry name" value="NAD(P)-BINDING DOMAIN-CONTAINING PROTEIN-RELATED"/>
    <property type="match status" value="1"/>
</dbReference>
<protein>
    <submittedName>
        <fullName evidence="2">NAD-dependent epimerase/dehydratase</fullName>
    </submittedName>
</protein>
<proteinExistence type="predicted"/>
<evidence type="ECO:0000313" key="2">
    <source>
        <dbReference type="EMBL" id="AGM27578.1"/>
    </source>
</evidence>
<dbReference type="CDD" id="cd05262">
    <property type="entry name" value="SDR_a7"/>
    <property type="match status" value="1"/>
</dbReference>
<feature type="domain" description="NAD-dependent epimerase/dehydratase" evidence="1">
    <location>
        <begin position="23"/>
        <end position="227"/>
    </location>
</feature>
<dbReference type="EMBL" id="CP004374">
    <property type="protein sequence ID" value="AGM27578.1"/>
    <property type="molecule type" value="Genomic_DNA"/>
</dbReference>
<name>A0AB33A780_9MYCO</name>
<dbReference type="InterPro" id="IPR036291">
    <property type="entry name" value="NAD(P)-bd_dom_sf"/>
</dbReference>
<dbReference type="Pfam" id="PF01370">
    <property type="entry name" value="Epimerase"/>
    <property type="match status" value="1"/>
</dbReference>
<dbReference type="InterPro" id="IPR051783">
    <property type="entry name" value="NAD(P)-dependent_oxidoreduct"/>
</dbReference>
<organism evidence="2 3">
    <name type="scientific">Mycobacteroides abscessus subsp. bolletii 50594</name>
    <dbReference type="NCBI Taxonomy" id="1303024"/>
    <lineage>
        <taxon>Bacteria</taxon>
        <taxon>Bacillati</taxon>
        <taxon>Actinomycetota</taxon>
        <taxon>Actinomycetes</taxon>
        <taxon>Mycobacteriales</taxon>
        <taxon>Mycobacteriaceae</taxon>
        <taxon>Mycobacteroides</taxon>
        <taxon>Mycobacteroides abscessus</taxon>
    </lineage>
</organism>
<dbReference type="SUPFAM" id="SSF51735">
    <property type="entry name" value="NAD(P)-binding Rossmann-fold domains"/>
    <property type="match status" value="1"/>
</dbReference>
<reference evidence="2 3" key="1">
    <citation type="journal article" date="2013" name="Genome Announc.">
        <title>Complete Genome Sequence of Mycobacterium massiliense Clinical Strain Asan 50594, Belonging to the Type II Genotype.</title>
        <authorList>
            <person name="Kim B.J."/>
            <person name="Kim B.R."/>
            <person name="Hong S.H."/>
            <person name="Seok S.H."/>
            <person name="Kook Y.H."/>
            <person name="Kim B.J."/>
        </authorList>
    </citation>
    <scope>NUCLEOTIDE SEQUENCE [LARGE SCALE GENOMIC DNA]</scope>
    <source>
        <strain evidence="2 3">50594</strain>
    </source>
</reference>